<proteinExistence type="predicted"/>
<dbReference type="InterPro" id="IPR027417">
    <property type="entry name" value="P-loop_NTPase"/>
</dbReference>
<keyword evidence="2" id="KW-1185">Reference proteome</keyword>
<gene>
    <name evidence="1" type="ORF">SAMN05216257_103202</name>
</gene>
<dbReference type="OrthoDB" id="7630980at2"/>
<name>A0A1G9CRM5_9RHOB</name>
<dbReference type="STRING" id="990712.SAMN05216257_103202"/>
<sequence length="218" mass="22856">MTVPTLSHGLSRSRPLLEVTGELALAKGRVHEFCGPARRTLAAVVAGRTAGPVLWIVPAWAPERLNPEALLRFFDPGRLMLVEPARGEDLLWCMEEALRAGAVALAVAELPAPPGLTPVRRLHLAAETGAGEGQAAPVGLILTPGAGGARGVESRWHAAPAHGPGDGDEGWTIERRLARAAPPARWRMVGRGGGFALTRMARGAAAPDIRRSEAAGHC</sequence>
<dbReference type="AlphaFoldDB" id="A0A1G9CRM5"/>
<evidence type="ECO:0000313" key="2">
    <source>
        <dbReference type="Proteomes" id="UP000199328"/>
    </source>
</evidence>
<dbReference type="EMBL" id="FNFV01000003">
    <property type="protein sequence ID" value="SDK54278.1"/>
    <property type="molecule type" value="Genomic_DNA"/>
</dbReference>
<evidence type="ECO:0000313" key="1">
    <source>
        <dbReference type="EMBL" id="SDK54278.1"/>
    </source>
</evidence>
<protein>
    <submittedName>
        <fullName evidence="1">Protein ImuA</fullName>
    </submittedName>
</protein>
<reference evidence="2" key="1">
    <citation type="submission" date="2016-10" db="EMBL/GenBank/DDBJ databases">
        <authorList>
            <person name="Varghese N."/>
            <person name="Submissions S."/>
        </authorList>
    </citation>
    <scope>NUCLEOTIDE SEQUENCE [LARGE SCALE GENOMIC DNA]</scope>
    <source>
        <strain evidence="2">CGMCC 1.10789</strain>
    </source>
</reference>
<dbReference type="Proteomes" id="UP000199328">
    <property type="component" value="Unassembled WGS sequence"/>
</dbReference>
<dbReference type="SUPFAM" id="SSF52540">
    <property type="entry name" value="P-loop containing nucleoside triphosphate hydrolases"/>
    <property type="match status" value="1"/>
</dbReference>
<dbReference type="Gene3D" id="3.40.50.300">
    <property type="entry name" value="P-loop containing nucleotide triphosphate hydrolases"/>
    <property type="match status" value="1"/>
</dbReference>
<accession>A0A1G9CRM5</accession>
<organism evidence="1 2">
    <name type="scientific">Meinhardsimonia xiamenensis</name>
    <dbReference type="NCBI Taxonomy" id="990712"/>
    <lineage>
        <taxon>Bacteria</taxon>
        <taxon>Pseudomonadati</taxon>
        <taxon>Pseudomonadota</taxon>
        <taxon>Alphaproteobacteria</taxon>
        <taxon>Rhodobacterales</taxon>
        <taxon>Paracoccaceae</taxon>
        <taxon>Meinhardsimonia</taxon>
    </lineage>
</organism>
<dbReference type="RefSeq" id="WP_092499865.1">
    <property type="nucleotide sequence ID" value="NZ_FNFV01000003.1"/>
</dbReference>